<dbReference type="Proteomes" id="UP000886785">
    <property type="component" value="Unassembled WGS sequence"/>
</dbReference>
<feature type="transmembrane region" description="Helical" evidence="1">
    <location>
        <begin position="116"/>
        <end position="132"/>
    </location>
</feature>
<reference evidence="2" key="1">
    <citation type="submission" date="2020-10" db="EMBL/GenBank/DDBJ databases">
        <authorList>
            <person name="Gilroy R."/>
        </authorList>
    </citation>
    <scope>NUCLEOTIDE SEQUENCE</scope>
    <source>
        <strain evidence="2">ChiSjej1B19-7085</strain>
    </source>
</reference>
<dbReference type="EMBL" id="DVHF01000052">
    <property type="protein sequence ID" value="HIR56956.1"/>
    <property type="molecule type" value="Genomic_DNA"/>
</dbReference>
<dbReference type="InterPro" id="IPR008875">
    <property type="entry name" value="TraX"/>
</dbReference>
<feature type="transmembrane region" description="Helical" evidence="1">
    <location>
        <begin position="64"/>
        <end position="85"/>
    </location>
</feature>
<accession>A0A9D1DQ75</accession>
<evidence type="ECO:0008006" key="4">
    <source>
        <dbReference type="Google" id="ProtNLM"/>
    </source>
</evidence>
<protein>
    <recommendedName>
        <fullName evidence="4">TraX protein</fullName>
    </recommendedName>
</protein>
<evidence type="ECO:0000256" key="1">
    <source>
        <dbReference type="SAM" id="Phobius"/>
    </source>
</evidence>
<gene>
    <name evidence="2" type="ORF">IAA54_04745</name>
</gene>
<organism evidence="2 3">
    <name type="scientific">Candidatus Gallacutalibacter pullicola</name>
    <dbReference type="NCBI Taxonomy" id="2840830"/>
    <lineage>
        <taxon>Bacteria</taxon>
        <taxon>Bacillati</taxon>
        <taxon>Bacillota</taxon>
        <taxon>Clostridia</taxon>
        <taxon>Eubacteriales</taxon>
        <taxon>Candidatus Gallacutalibacter</taxon>
    </lineage>
</organism>
<keyword evidence="1" id="KW-1133">Transmembrane helix</keyword>
<feature type="transmembrane region" description="Helical" evidence="1">
    <location>
        <begin position="138"/>
        <end position="154"/>
    </location>
</feature>
<evidence type="ECO:0000313" key="2">
    <source>
        <dbReference type="EMBL" id="HIR56956.1"/>
    </source>
</evidence>
<keyword evidence="1" id="KW-0472">Membrane</keyword>
<proteinExistence type="predicted"/>
<name>A0A9D1DQ75_9FIRM</name>
<sequence length="235" mass="26211">MTGRLRLNSWQLKLLAVITMLVDHTGALLFPQAAAFRIVGRLSFPIFCLLLAEGAAHTSGKARYFLRLLLFAVLSEIPYDLAFFGSLFYPGSQNVLFELALGLLAIFLIQKIPFRALGLLTVFGIAALAWLLHTDYKVYGVLLMVLLYLGRTPSGKLRTGTIAAFLGLNLLYCLPQAVFGAMNGLFAYPLQNYAMFAAFPLALYSGERGPRRGKYLFYWFYPVHILLLHVCALVF</sequence>
<keyword evidence="1" id="KW-0812">Transmembrane</keyword>
<comment type="caution">
    <text evidence="2">The sequence shown here is derived from an EMBL/GenBank/DDBJ whole genome shotgun (WGS) entry which is preliminary data.</text>
</comment>
<reference evidence="2" key="2">
    <citation type="journal article" date="2021" name="PeerJ">
        <title>Extensive microbial diversity within the chicken gut microbiome revealed by metagenomics and culture.</title>
        <authorList>
            <person name="Gilroy R."/>
            <person name="Ravi A."/>
            <person name="Getino M."/>
            <person name="Pursley I."/>
            <person name="Horton D.L."/>
            <person name="Alikhan N.F."/>
            <person name="Baker D."/>
            <person name="Gharbi K."/>
            <person name="Hall N."/>
            <person name="Watson M."/>
            <person name="Adriaenssens E.M."/>
            <person name="Foster-Nyarko E."/>
            <person name="Jarju S."/>
            <person name="Secka A."/>
            <person name="Antonio M."/>
            <person name="Oren A."/>
            <person name="Chaudhuri R.R."/>
            <person name="La Ragione R."/>
            <person name="Hildebrand F."/>
            <person name="Pallen M.J."/>
        </authorList>
    </citation>
    <scope>NUCLEOTIDE SEQUENCE</scope>
    <source>
        <strain evidence="2">ChiSjej1B19-7085</strain>
    </source>
</reference>
<dbReference type="AlphaFoldDB" id="A0A9D1DQ75"/>
<dbReference type="Pfam" id="PF05857">
    <property type="entry name" value="TraX"/>
    <property type="match status" value="1"/>
</dbReference>
<feature type="transmembrane region" description="Helical" evidence="1">
    <location>
        <begin position="216"/>
        <end position="234"/>
    </location>
</feature>
<feature type="transmembrane region" description="Helical" evidence="1">
    <location>
        <begin position="91"/>
        <end position="109"/>
    </location>
</feature>
<evidence type="ECO:0000313" key="3">
    <source>
        <dbReference type="Proteomes" id="UP000886785"/>
    </source>
</evidence>
<feature type="transmembrane region" description="Helical" evidence="1">
    <location>
        <begin position="12"/>
        <end position="29"/>
    </location>
</feature>
<feature type="transmembrane region" description="Helical" evidence="1">
    <location>
        <begin position="161"/>
        <end position="179"/>
    </location>
</feature>
<feature type="transmembrane region" description="Helical" evidence="1">
    <location>
        <begin position="35"/>
        <end position="52"/>
    </location>
</feature>